<accession>A0A7X0AYT5</accession>
<feature type="chain" id="PRO_5030938799" description="DUF6265 domain-containing protein" evidence="1">
    <location>
        <begin position="23"/>
        <end position="166"/>
    </location>
</feature>
<dbReference type="Proteomes" id="UP000539175">
    <property type="component" value="Unassembled WGS sequence"/>
</dbReference>
<dbReference type="EMBL" id="JACIIZ010000008">
    <property type="protein sequence ID" value="MBB6252578.1"/>
    <property type="molecule type" value="Genomic_DNA"/>
</dbReference>
<dbReference type="Pfam" id="PF19780">
    <property type="entry name" value="DUF6265"/>
    <property type="match status" value="1"/>
</dbReference>
<gene>
    <name evidence="3" type="ORF">FHS74_003138</name>
</gene>
<reference evidence="3 4" key="1">
    <citation type="submission" date="2020-08" db="EMBL/GenBank/DDBJ databases">
        <title>Genomic Encyclopedia of Type Strains, Phase IV (KMG-IV): sequencing the most valuable type-strain genomes for metagenomic binning, comparative biology and taxonomic classification.</title>
        <authorList>
            <person name="Goeker M."/>
        </authorList>
    </citation>
    <scope>NUCLEOTIDE SEQUENCE [LARGE SCALE GENOMIC DNA]</scope>
    <source>
        <strain evidence="3 4">DSM 22198</strain>
    </source>
</reference>
<evidence type="ECO:0000256" key="1">
    <source>
        <dbReference type="SAM" id="SignalP"/>
    </source>
</evidence>
<dbReference type="RefSeq" id="WP_184802133.1">
    <property type="nucleotide sequence ID" value="NZ_JACIIZ010000008.1"/>
</dbReference>
<protein>
    <recommendedName>
        <fullName evidence="2">DUF6265 domain-containing protein</fullName>
    </recommendedName>
</protein>
<name>A0A7X0AYT5_9PROT</name>
<organism evidence="3 4">
    <name type="scientific">Nitrospirillum iridis</name>
    <dbReference type="NCBI Taxonomy" id="765888"/>
    <lineage>
        <taxon>Bacteria</taxon>
        <taxon>Pseudomonadati</taxon>
        <taxon>Pseudomonadota</taxon>
        <taxon>Alphaproteobacteria</taxon>
        <taxon>Rhodospirillales</taxon>
        <taxon>Azospirillaceae</taxon>
        <taxon>Nitrospirillum</taxon>
    </lineage>
</organism>
<keyword evidence="4" id="KW-1185">Reference proteome</keyword>
<comment type="caution">
    <text evidence="3">The sequence shown here is derived from an EMBL/GenBank/DDBJ whole genome shotgun (WGS) entry which is preliminary data.</text>
</comment>
<sequence>MKRRWFRAVLLLPLMASAPARAADCTLDALHWLQGAWRNTAIDSPGEERWVLLPGGALAGSAWETSKDGAPRFIEALSLSLANGRVTLRMRHFDGTLARAWEDKSAPVTFVATRCGPGDVAFEGQGAHAGERITYARTKDRLSFVGEFLHKGKPHRVDLEMSRTGD</sequence>
<dbReference type="AlphaFoldDB" id="A0A7X0AYT5"/>
<feature type="signal peptide" evidence="1">
    <location>
        <begin position="1"/>
        <end position="22"/>
    </location>
</feature>
<evidence type="ECO:0000313" key="3">
    <source>
        <dbReference type="EMBL" id="MBB6252578.1"/>
    </source>
</evidence>
<keyword evidence="1" id="KW-0732">Signal</keyword>
<evidence type="ECO:0000259" key="2">
    <source>
        <dbReference type="Pfam" id="PF19780"/>
    </source>
</evidence>
<feature type="domain" description="DUF6265" evidence="2">
    <location>
        <begin position="31"/>
        <end position="144"/>
    </location>
</feature>
<proteinExistence type="predicted"/>
<evidence type="ECO:0000313" key="4">
    <source>
        <dbReference type="Proteomes" id="UP000539175"/>
    </source>
</evidence>
<dbReference type="InterPro" id="IPR046232">
    <property type="entry name" value="DUF6265"/>
</dbReference>